<sequence length="112" mass="12459">MKTYEDAIGMVENQEVIRHSHSQIRDTHETICFLLIKKEEPSDTTLSNIVDARQLIPQLRSDGFYLWLAFSKSGVINFGAEAGLKGSSPNHSKADCGLHAIKLTLSMVWLAS</sequence>
<gene>
    <name evidence="1" type="ORF">BO79DRAFT_256638</name>
</gene>
<reference evidence="1" key="1">
    <citation type="submission" date="2018-02" db="EMBL/GenBank/DDBJ databases">
        <title>The genomes of Aspergillus section Nigri reveals drivers in fungal speciation.</title>
        <authorList>
            <consortium name="DOE Joint Genome Institute"/>
            <person name="Vesth T.C."/>
            <person name="Nybo J."/>
            <person name="Theobald S."/>
            <person name="Brandl J."/>
            <person name="Frisvad J.C."/>
            <person name="Nielsen K.F."/>
            <person name="Lyhne E.K."/>
            <person name="Kogle M.E."/>
            <person name="Kuo A."/>
            <person name="Riley R."/>
            <person name="Clum A."/>
            <person name="Nolan M."/>
            <person name="Lipzen A."/>
            <person name="Salamov A."/>
            <person name="Henrissat B."/>
            <person name="Wiebenga A."/>
            <person name="De vries R.P."/>
            <person name="Grigoriev I.V."/>
            <person name="Mortensen U.H."/>
            <person name="Andersen M.R."/>
            <person name="Baker S.E."/>
        </authorList>
    </citation>
    <scope>NUCLEOTIDE SEQUENCE</scope>
    <source>
        <strain evidence="1">CBS 115574</strain>
    </source>
</reference>
<evidence type="ECO:0000313" key="2">
    <source>
        <dbReference type="Proteomes" id="UP000249748"/>
    </source>
</evidence>
<dbReference type="Proteomes" id="UP000249748">
    <property type="component" value="Unassembled WGS sequence"/>
</dbReference>
<proteinExistence type="predicted"/>
<dbReference type="EMBL" id="KZ824556">
    <property type="protein sequence ID" value="RAK87144.1"/>
    <property type="molecule type" value="Genomic_DNA"/>
</dbReference>
<name>A0ACD1IBK6_9EURO</name>
<evidence type="ECO:0000313" key="1">
    <source>
        <dbReference type="EMBL" id="RAK87144.1"/>
    </source>
</evidence>
<accession>A0ACD1IBK6</accession>
<organism evidence="1 2">
    <name type="scientific">Aspergillus costaricaensis CBS 115574</name>
    <dbReference type="NCBI Taxonomy" id="1448317"/>
    <lineage>
        <taxon>Eukaryota</taxon>
        <taxon>Fungi</taxon>
        <taxon>Dikarya</taxon>
        <taxon>Ascomycota</taxon>
        <taxon>Pezizomycotina</taxon>
        <taxon>Eurotiomycetes</taxon>
        <taxon>Eurotiomycetidae</taxon>
        <taxon>Eurotiales</taxon>
        <taxon>Aspergillaceae</taxon>
        <taxon>Aspergillus</taxon>
        <taxon>Aspergillus subgen. Circumdati</taxon>
    </lineage>
</organism>
<protein>
    <submittedName>
        <fullName evidence="1">Uncharacterized protein</fullName>
    </submittedName>
</protein>
<keyword evidence="2" id="KW-1185">Reference proteome</keyword>